<dbReference type="PANTHER" id="PTHR11675:SF43">
    <property type="entry name" value="POLYPEPTIDE N-ACETYLGALACTOSAMINYLTRANSFERASE 1"/>
    <property type="match status" value="1"/>
</dbReference>
<dbReference type="AlphaFoldDB" id="A0A812UD52"/>
<evidence type="ECO:0000256" key="1">
    <source>
        <dbReference type="ARBA" id="ARBA00023157"/>
    </source>
</evidence>
<dbReference type="Gene3D" id="3.90.550.10">
    <property type="entry name" value="Spore Coat Polysaccharide Biosynthesis Protein SpsA, Chain A"/>
    <property type="match status" value="1"/>
</dbReference>
<gene>
    <name evidence="3" type="primary">GALNT1</name>
    <name evidence="3" type="ORF">SNAT2548_LOCUS32434</name>
</gene>
<evidence type="ECO:0000259" key="2">
    <source>
        <dbReference type="Pfam" id="PF00535"/>
    </source>
</evidence>
<dbReference type="Proteomes" id="UP000604046">
    <property type="component" value="Unassembled WGS sequence"/>
</dbReference>
<dbReference type="PANTHER" id="PTHR11675">
    <property type="entry name" value="N-ACETYLGALACTOSAMINYLTRANSFERASE"/>
    <property type="match status" value="1"/>
</dbReference>
<dbReference type="GO" id="GO:0004653">
    <property type="term" value="F:polypeptide N-acetylgalactosaminyltransferase activity"/>
    <property type="evidence" value="ECO:0007669"/>
    <property type="project" value="TreeGrafter"/>
</dbReference>
<feature type="domain" description="Glycosyltransferase 2-like" evidence="2">
    <location>
        <begin position="41"/>
        <end position="90"/>
    </location>
</feature>
<evidence type="ECO:0000313" key="4">
    <source>
        <dbReference type="Proteomes" id="UP000604046"/>
    </source>
</evidence>
<name>A0A812UD52_9DINO</name>
<keyword evidence="4" id="KW-1185">Reference proteome</keyword>
<accession>A0A812UD52</accession>
<dbReference type="EMBL" id="CAJNDS010002711">
    <property type="protein sequence ID" value="CAE7570082.1"/>
    <property type="molecule type" value="Genomic_DNA"/>
</dbReference>
<dbReference type="Pfam" id="PF00535">
    <property type="entry name" value="Glycos_transf_2"/>
    <property type="match status" value="1"/>
</dbReference>
<sequence>MELTVRRVSDSISVDRSQQDIRSKACQKLATGYPTNLPQATIVIVFHNEAFSALVRSVHSVLNTAPPHLVREVILVDDASHPDDLRFYRKHWLTQQRVTTMLGCWAI</sequence>
<proteinExistence type="predicted"/>
<organism evidence="3 4">
    <name type="scientific">Symbiodinium natans</name>
    <dbReference type="NCBI Taxonomy" id="878477"/>
    <lineage>
        <taxon>Eukaryota</taxon>
        <taxon>Sar</taxon>
        <taxon>Alveolata</taxon>
        <taxon>Dinophyceae</taxon>
        <taxon>Suessiales</taxon>
        <taxon>Symbiodiniaceae</taxon>
        <taxon>Symbiodinium</taxon>
    </lineage>
</organism>
<evidence type="ECO:0000313" key="3">
    <source>
        <dbReference type="EMBL" id="CAE7570082.1"/>
    </source>
</evidence>
<dbReference type="InterPro" id="IPR029044">
    <property type="entry name" value="Nucleotide-diphossugar_trans"/>
</dbReference>
<dbReference type="InterPro" id="IPR001173">
    <property type="entry name" value="Glyco_trans_2-like"/>
</dbReference>
<comment type="caution">
    <text evidence="3">The sequence shown here is derived from an EMBL/GenBank/DDBJ whole genome shotgun (WGS) entry which is preliminary data.</text>
</comment>
<reference evidence="3" key="1">
    <citation type="submission" date="2021-02" db="EMBL/GenBank/DDBJ databases">
        <authorList>
            <person name="Dougan E. K."/>
            <person name="Rhodes N."/>
            <person name="Thang M."/>
            <person name="Chan C."/>
        </authorList>
    </citation>
    <scope>NUCLEOTIDE SEQUENCE</scope>
</reference>
<dbReference type="GO" id="GO:0005794">
    <property type="term" value="C:Golgi apparatus"/>
    <property type="evidence" value="ECO:0007669"/>
    <property type="project" value="TreeGrafter"/>
</dbReference>
<protein>
    <submittedName>
        <fullName evidence="3">GALNT1 protein</fullName>
    </submittedName>
</protein>
<dbReference type="OrthoDB" id="416652at2759"/>
<dbReference type="GO" id="GO:0006493">
    <property type="term" value="P:protein O-linked glycosylation"/>
    <property type="evidence" value="ECO:0007669"/>
    <property type="project" value="TreeGrafter"/>
</dbReference>
<keyword evidence="1" id="KW-1015">Disulfide bond</keyword>
<dbReference type="SUPFAM" id="SSF53448">
    <property type="entry name" value="Nucleotide-diphospho-sugar transferases"/>
    <property type="match status" value="1"/>
</dbReference>